<evidence type="ECO:0000256" key="1">
    <source>
        <dbReference type="SAM" id="MobiDB-lite"/>
    </source>
</evidence>
<feature type="compositionally biased region" description="Polar residues" evidence="1">
    <location>
        <begin position="534"/>
        <end position="546"/>
    </location>
</feature>
<name>A0ABR5TCU5_9BURK</name>
<accession>A0ABR5TCU5</accession>
<keyword evidence="4" id="KW-1185">Reference proteome</keyword>
<sequence>MANLKERAQWEEGVYQLETSDPVMGGPDGIDNVQAKQLANRTLYLKGAIEQQDSDKVSKAGDTMTGALLGKVGSGAGSNAGFGFDGDPDTGLFSPKAGVLQVTLKGVPAAEWSLDATGQRKMRTSVAASFDNGVRAGLDHGDGGQFRAVCDGYGAFIRNDGWSVYLLSTPKGVPDGGFNDYRPFSWSLSTGQVIIDGNGSGTVFGGTVNIAHDLEVGRNANEGHIKLGPADGYLYANQLSTGWWSSTGSSYQYMFADHTFRIDGRIAWHEGNLTPLDLNTGGTLKGDLTCEPGTRIVLAEGSVTAPSLAFGNDGAPDTGLYHLADGVFGVTCNTNSVLRFTPTLAVFDQPVTGPTPPSGDRSTRLATTQWVADAISTASVGQIVFEMRTSARAGYLKCNGAVLKRADYPALWAYAQASGALVAEKDWSTGNWGCYSDGDGAATFRIPELRGEFMRCWDDGRGFDVDRRIGTSQDSQNRSHAHAASTDEAPDHVHTAWTDAQGNHSHGGATQWSGDHAHTAPGAPGSGQGYPGVNSVQQSAGESRTSVAGGHSHAIATDGGHGHNVGIGGGGRHRHTVSVTADGGNESRPRNVAVMAMLRAY</sequence>
<evidence type="ECO:0000313" key="4">
    <source>
        <dbReference type="Proteomes" id="UP000070255"/>
    </source>
</evidence>
<protein>
    <submittedName>
        <fullName evidence="3">Phage tail protein</fullName>
    </submittedName>
</protein>
<proteinExistence type="predicted"/>
<dbReference type="SUPFAM" id="SSF88874">
    <property type="entry name" value="Receptor-binding domain of short tail fibre protein gp12"/>
    <property type="match status" value="1"/>
</dbReference>
<comment type="caution">
    <text evidence="3">The sequence shown here is derived from an EMBL/GenBank/DDBJ whole genome shotgun (WGS) entry which is preliminary data.</text>
</comment>
<gene>
    <name evidence="3" type="ORF">WS72_08040</name>
</gene>
<dbReference type="InterPro" id="IPR037053">
    <property type="entry name" value="Phage_tail_collar_dom_sf"/>
</dbReference>
<feature type="compositionally biased region" description="Polar residues" evidence="1">
    <location>
        <begin position="498"/>
        <end position="513"/>
    </location>
</feature>
<dbReference type="RefSeq" id="WP_060821744.1">
    <property type="nucleotide sequence ID" value="NZ_LNJQ01000001.1"/>
</dbReference>
<evidence type="ECO:0000313" key="3">
    <source>
        <dbReference type="EMBL" id="KWZ42817.1"/>
    </source>
</evidence>
<dbReference type="EMBL" id="LNJQ01000001">
    <property type="protein sequence ID" value="KWZ42817.1"/>
    <property type="molecule type" value="Genomic_DNA"/>
</dbReference>
<evidence type="ECO:0000259" key="2">
    <source>
        <dbReference type="Pfam" id="PF21446"/>
    </source>
</evidence>
<feature type="domain" description="Long-tail fiber proximal subunit trimerization" evidence="2">
    <location>
        <begin position="145"/>
        <end position="184"/>
    </location>
</feature>
<feature type="region of interest" description="Disordered" evidence="1">
    <location>
        <begin position="468"/>
        <end position="588"/>
    </location>
</feature>
<dbReference type="Proteomes" id="UP000070255">
    <property type="component" value="Unassembled WGS sequence"/>
</dbReference>
<dbReference type="Pfam" id="PF21446">
    <property type="entry name" value="Gp34_trimer"/>
    <property type="match status" value="1"/>
</dbReference>
<dbReference type="InterPro" id="IPR048390">
    <property type="entry name" value="Gp34_trimer"/>
</dbReference>
<reference evidence="3 4" key="1">
    <citation type="submission" date="2015-11" db="EMBL/GenBank/DDBJ databases">
        <authorList>
            <person name="Sahl J."/>
            <person name="Wagner D."/>
            <person name="Keim P."/>
        </authorList>
    </citation>
    <scope>NUCLEOTIDE SEQUENCE [LARGE SCALE GENOMIC DNA]</scope>
    <source>
        <strain evidence="3 4">BDU18</strain>
    </source>
</reference>
<dbReference type="Gene3D" id="3.90.1340.10">
    <property type="entry name" value="Phage tail collar domain"/>
    <property type="match status" value="1"/>
</dbReference>
<organism evidence="3 4">
    <name type="scientific">Burkholderia savannae</name>
    <dbReference type="NCBI Taxonomy" id="1637837"/>
    <lineage>
        <taxon>Bacteria</taxon>
        <taxon>Pseudomonadati</taxon>
        <taxon>Pseudomonadota</taxon>
        <taxon>Betaproteobacteria</taxon>
        <taxon>Burkholderiales</taxon>
        <taxon>Burkholderiaceae</taxon>
        <taxon>Burkholderia</taxon>
        <taxon>pseudomallei group</taxon>
    </lineage>
</organism>